<proteinExistence type="predicted"/>
<organism evidence="2 3">
    <name type="scientific">Blattamonas nauphoetae</name>
    <dbReference type="NCBI Taxonomy" id="2049346"/>
    <lineage>
        <taxon>Eukaryota</taxon>
        <taxon>Metamonada</taxon>
        <taxon>Preaxostyla</taxon>
        <taxon>Oxymonadida</taxon>
        <taxon>Blattamonas</taxon>
    </lineage>
</organism>
<evidence type="ECO:0000313" key="2">
    <source>
        <dbReference type="EMBL" id="KAK2946646.1"/>
    </source>
</evidence>
<keyword evidence="3" id="KW-1185">Reference proteome</keyword>
<evidence type="ECO:0000313" key="3">
    <source>
        <dbReference type="Proteomes" id="UP001281761"/>
    </source>
</evidence>
<dbReference type="Proteomes" id="UP001281761">
    <property type="component" value="Unassembled WGS sequence"/>
</dbReference>
<comment type="caution">
    <text evidence="2">The sequence shown here is derived from an EMBL/GenBank/DDBJ whole genome shotgun (WGS) entry which is preliminary data.</text>
</comment>
<feature type="compositionally biased region" description="Polar residues" evidence="1">
    <location>
        <begin position="102"/>
        <end position="113"/>
    </location>
</feature>
<dbReference type="EMBL" id="JARBJD010000222">
    <property type="protein sequence ID" value="KAK2946646.1"/>
    <property type="molecule type" value="Genomic_DNA"/>
</dbReference>
<feature type="compositionally biased region" description="Polar residues" evidence="1">
    <location>
        <begin position="194"/>
        <end position="218"/>
    </location>
</feature>
<feature type="compositionally biased region" description="Polar residues" evidence="1">
    <location>
        <begin position="174"/>
        <end position="187"/>
    </location>
</feature>
<feature type="compositionally biased region" description="Basic and acidic residues" evidence="1">
    <location>
        <begin position="114"/>
        <end position="129"/>
    </location>
</feature>
<reference evidence="2 3" key="1">
    <citation type="journal article" date="2022" name="bioRxiv">
        <title>Genomics of Preaxostyla Flagellates Illuminates Evolutionary Transitions and the Path Towards Mitochondrial Loss.</title>
        <authorList>
            <person name="Novak L.V.F."/>
            <person name="Treitli S.C."/>
            <person name="Pyrih J."/>
            <person name="Halakuc P."/>
            <person name="Pipaliya S.V."/>
            <person name="Vacek V."/>
            <person name="Brzon O."/>
            <person name="Soukal P."/>
            <person name="Eme L."/>
            <person name="Dacks J.B."/>
            <person name="Karnkowska A."/>
            <person name="Elias M."/>
            <person name="Hampl V."/>
        </authorList>
    </citation>
    <scope>NUCLEOTIDE SEQUENCE [LARGE SCALE GENOMIC DNA]</scope>
    <source>
        <strain evidence="2">NAU3</strain>
        <tissue evidence="2">Gut</tissue>
    </source>
</reference>
<name>A0ABQ9X8S8_9EUKA</name>
<evidence type="ECO:0000256" key="1">
    <source>
        <dbReference type="SAM" id="MobiDB-lite"/>
    </source>
</evidence>
<feature type="region of interest" description="Disordered" evidence="1">
    <location>
        <begin position="86"/>
        <end position="218"/>
    </location>
</feature>
<sequence>MENHSPKQGLSSTYALVPDSTPIVTRNEIKTTIIDQDLQRNKEERERLFMKYRDSWGTPISMRLETTLFEATSILDDLEQKLKSFRNETPLSMTRRSRSHVQRGSEQTPTQTERISELETPRCEKREEEAIPEEADNSRNDRPIQNPNTPTPPPSQTQPTSSERKEEIAESPLVSWQTPHSSTNSPIPQIEPQPESTSVHSLPTSPSNPQTMPCEPASSSVVYFEAEPAEQKFDSVVAEQPDYEDPIALPPGQERIDQLEARVASIENKLDRLIALVQQTVQY</sequence>
<gene>
    <name evidence="2" type="ORF">BLNAU_18398</name>
</gene>
<protein>
    <submittedName>
        <fullName evidence="2">Uncharacterized protein</fullName>
    </submittedName>
</protein>
<accession>A0ABQ9X8S8</accession>